<evidence type="ECO:0000313" key="12">
    <source>
        <dbReference type="EMBL" id="KAJ5340105.1"/>
    </source>
</evidence>
<dbReference type="EC" id="2.7.11.24" evidence="2"/>
<feature type="domain" description="Protein kinase" evidence="11">
    <location>
        <begin position="9"/>
        <end position="305"/>
    </location>
</feature>
<evidence type="ECO:0000256" key="8">
    <source>
        <dbReference type="ARBA" id="ARBA00061056"/>
    </source>
</evidence>
<evidence type="ECO:0000256" key="4">
    <source>
        <dbReference type="ARBA" id="ARBA00022679"/>
    </source>
</evidence>
<comment type="caution">
    <text evidence="12">The sequence shown here is derived from an EMBL/GenBank/DDBJ whole genome shotgun (WGS) entry which is preliminary data.</text>
</comment>
<dbReference type="Gene3D" id="1.10.510.10">
    <property type="entry name" value="Transferase(Phosphotransferase) domain 1"/>
    <property type="match status" value="1"/>
</dbReference>
<dbReference type="PROSITE" id="PS00107">
    <property type="entry name" value="PROTEIN_KINASE_ATP"/>
    <property type="match status" value="1"/>
</dbReference>
<dbReference type="AlphaFoldDB" id="A0A9W9QMN6"/>
<dbReference type="SUPFAM" id="SSF56112">
    <property type="entry name" value="Protein kinase-like (PK-like)"/>
    <property type="match status" value="1"/>
</dbReference>
<feature type="binding site" evidence="9">
    <location>
        <position position="39"/>
    </location>
    <ligand>
        <name>ATP</name>
        <dbReference type="ChEBI" id="CHEBI:30616"/>
    </ligand>
</feature>
<dbReference type="PROSITE" id="PS00108">
    <property type="entry name" value="PROTEIN_KINASE_ST"/>
    <property type="match status" value="1"/>
</dbReference>
<dbReference type="EMBL" id="JAPZBQ010000003">
    <property type="protein sequence ID" value="KAJ5340105.1"/>
    <property type="molecule type" value="Genomic_DNA"/>
</dbReference>
<evidence type="ECO:0000256" key="2">
    <source>
        <dbReference type="ARBA" id="ARBA00012411"/>
    </source>
</evidence>
<evidence type="ECO:0000256" key="10">
    <source>
        <dbReference type="RuleBase" id="RU000304"/>
    </source>
</evidence>
<evidence type="ECO:0000256" key="1">
    <source>
        <dbReference type="ARBA" id="ARBA00001946"/>
    </source>
</evidence>
<dbReference type="Gene3D" id="3.30.200.20">
    <property type="entry name" value="Phosphorylase Kinase, domain 1"/>
    <property type="match status" value="1"/>
</dbReference>
<reference evidence="12" key="1">
    <citation type="submission" date="2022-12" db="EMBL/GenBank/DDBJ databases">
        <authorList>
            <person name="Petersen C."/>
        </authorList>
    </citation>
    <scope>NUCLEOTIDE SEQUENCE</scope>
    <source>
        <strain evidence="12">IBT 35673</strain>
    </source>
</reference>
<evidence type="ECO:0000256" key="3">
    <source>
        <dbReference type="ARBA" id="ARBA00022527"/>
    </source>
</evidence>
<dbReference type="GO" id="GO:0004707">
    <property type="term" value="F:MAP kinase activity"/>
    <property type="evidence" value="ECO:0007669"/>
    <property type="project" value="UniProtKB-EC"/>
</dbReference>
<proteinExistence type="inferred from homology"/>
<gene>
    <name evidence="12" type="ORF">N7452_006833</name>
</gene>
<dbReference type="InterPro" id="IPR011009">
    <property type="entry name" value="Kinase-like_dom_sf"/>
</dbReference>
<evidence type="ECO:0000259" key="11">
    <source>
        <dbReference type="PROSITE" id="PS50011"/>
    </source>
</evidence>
<dbReference type="InterPro" id="IPR050117">
    <property type="entry name" value="MAPK"/>
</dbReference>
<dbReference type="PANTHER" id="PTHR24055">
    <property type="entry name" value="MITOGEN-ACTIVATED PROTEIN KINASE"/>
    <property type="match status" value="1"/>
</dbReference>
<organism evidence="12 13">
    <name type="scientific">Penicillium brevicompactum</name>
    <dbReference type="NCBI Taxonomy" id="5074"/>
    <lineage>
        <taxon>Eukaryota</taxon>
        <taxon>Fungi</taxon>
        <taxon>Dikarya</taxon>
        <taxon>Ascomycota</taxon>
        <taxon>Pezizomycotina</taxon>
        <taxon>Eurotiomycetes</taxon>
        <taxon>Eurotiomycetidae</taxon>
        <taxon>Eurotiales</taxon>
        <taxon>Aspergillaceae</taxon>
        <taxon>Penicillium</taxon>
    </lineage>
</organism>
<dbReference type="PROSITE" id="PS50011">
    <property type="entry name" value="PROTEIN_KINASE_DOM"/>
    <property type="match status" value="1"/>
</dbReference>
<dbReference type="GO" id="GO:0005524">
    <property type="term" value="F:ATP binding"/>
    <property type="evidence" value="ECO:0007669"/>
    <property type="project" value="UniProtKB-UniRule"/>
</dbReference>
<reference evidence="12" key="2">
    <citation type="journal article" date="2023" name="IMA Fungus">
        <title>Comparative genomic study of the Penicillium genus elucidates a diverse pangenome and 15 lateral gene transfer events.</title>
        <authorList>
            <person name="Petersen C."/>
            <person name="Sorensen T."/>
            <person name="Nielsen M.R."/>
            <person name="Sondergaard T.E."/>
            <person name="Sorensen J.L."/>
            <person name="Fitzpatrick D.A."/>
            <person name="Frisvad J.C."/>
            <person name="Nielsen K.L."/>
        </authorList>
    </citation>
    <scope>NUCLEOTIDE SEQUENCE</scope>
    <source>
        <strain evidence="12">IBT 35673</strain>
    </source>
</reference>
<dbReference type="FunFam" id="1.10.510.10:FF:000049">
    <property type="entry name" value="Mitogen-activated protein kinase"/>
    <property type="match status" value="1"/>
</dbReference>
<dbReference type="InterPro" id="IPR017441">
    <property type="entry name" value="Protein_kinase_ATP_BS"/>
</dbReference>
<dbReference type="Pfam" id="PF00069">
    <property type="entry name" value="Pkinase"/>
    <property type="match status" value="1"/>
</dbReference>
<sequence>MSGPIQTHLLDIQPVGMGVHGLVCSARDKITSHTVAIKKISQPFSRREVAKRTYREVKLLKHLVHENVSGTNVRNSSITNAVQIISLNDIFLSPREDMQVSIYIVTEHLVTDLQTLLSVRPLEERFTKYFLYQIMRGLKYVHSAGIIHRDLKPSNLLVNEDCDLKICDFGLARPYEHQMTGYVATRYYRAPEVMLLWQKYGKEVDIWSAGCIMGEMLQGKPLFPGVDHVDQFRVIVNSRGTPPDDVLDQIPSRNDFVRSLPRCERQKLSYLPNITPEGVELLERMLAFNPRERISADETLLHEYLAAYHDPTDEPTAKETFDWTLSGCQNDPETWKMMVHWEILDFHFVEQSMENSLFYPLTDDSSST</sequence>
<dbReference type="InterPro" id="IPR008271">
    <property type="entry name" value="Ser/Thr_kinase_AS"/>
</dbReference>
<keyword evidence="6 12" id="KW-0418">Kinase</keyword>
<keyword evidence="5 9" id="KW-0547">Nucleotide-binding</keyword>
<comment type="similarity">
    <text evidence="8">Belongs to the protein kinase superfamily. Ser/Thr protein kinase family. MAP kinase subfamily.</text>
</comment>
<keyword evidence="7 9" id="KW-0067">ATP-binding</keyword>
<protein>
    <recommendedName>
        <fullName evidence="2">mitogen-activated protein kinase</fullName>
        <ecNumber evidence="2">2.7.11.24</ecNumber>
    </recommendedName>
</protein>
<keyword evidence="4" id="KW-0808">Transferase</keyword>
<evidence type="ECO:0000256" key="9">
    <source>
        <dbReference type="PROSITE-ProRule" id="PRU10141"/>
    </source>
</evidence>
<dbReference type="Proteomes" id="UP001147695">
    <property type="component" value="Unassembled WGS sequence"/>
</dbReference>
<keyword evidence="3 10" id="KW-0723">Serine/threonine-protein kinase</keyword>
<name>A0A9W9QMN6_PENBR</name>
<evidence type="ECO:0000256" key="7">
    <source>
        <dbReference type="ARBA" id="ARBA00022840"/>
    </source>
</evidence>
<evidence type="ECO:0000313" key="13">
    <source>
        <dbReference type="Proteomes" id="UP001147695"/>
    </source>
</evidence>
<evidence type="ECO:0000256" key="5">
    <source>
        <dbReference type="ARBA" id="ARBA00022741"/>
    </source>
</evidence>
<evidence type="ECO:0000256" key="6">
    <source>
        <dbReference type="ARBA" id="ARBA00022777"/>
    </source>
</evidence>
<dbReference type="InterPro" id="IPR000719">
    <property type="entry name" value="Prot_kinase_dom"/>
</dbReference>
<dbReference type="SMART" id="SM00220">
    <property type="entry name" value="S_TKc"/>
    <property type="match status" value="1"/>
</dbReference>
<accession>A0A9W9QMN6</accession>
<comment type="cofactor">
    <cofactor evidence="1">
        <name>Mg(2+)</name>
        <dbReference type="ChEBI" id="CHEBI:18420"/>
    </cofactor>
</comment>